<proteinExistence type="inferred from homology"/>
<dbReference type="InterPro" id="IPR013766">
    <property type="entry name" value="Thioredoxin_domain"/>
</dbReference>
<evidence type="ECO:0000256" key="3">
    <source>
        <dbReference type="ARBA" id="ARBA00023002"/>
    </source>
</evidence>
<evidence type="ECO:0000256" key="2">
    <source>
        <dbReference type="ARBA" id="ARBA00022862"/>
    </source>
</evidence>
<evidence type="ECO:0000256" key="1">
    <source>
        <dbReference type="ARBA" id="ARBA00022559"/>
    </source>
</evidence>
<dbReference type="FunFam" id="3.40.30.10:FF:000011">
    <property type="entry name" value="Peroxiredoxin PRX1"/>
    <property type="match status" value="1"/>
</dbReference>
<keyword evidence="3 9" id="KW-0560">Oxidoreductase</keyword>
<evidence type="ECO:0000313" key="13">
    <source>
        <dbReference type="Proteomes" id="UP000786811"/>
    </source>
</evidence>
<reference evidence="12" key="1">
    <citation type="submission" date="2021-04" db="EMBL/GenBank/DDBJ databases">
        <authorList>
            <person name="Chebbi M.A.C M."/>
        </authorList>
    </citation>
    <scope>NUCLEOTIDE SEQUENCE</scope>
</reference>
<dbReference type="PIRSF" id="PIRSF000239">
    <property type="entry name" value="AHPC"/>
    <property type="match status" value="1"/>
</dbReference>
<dbReference type="Gene3D" id="3.30.1020.10">
    <property type="entry name" value="Antioxidant, Horf6, Chain A, domain2"/>
    <property type="match status" value="1"/>
</dbReference>
<evidence type="ECO:0000259" key="11">
    <source>
        <dbReference type="PROSITE" id="PS51352"/>
    </source>
</evidence>
<dbReference type="InterPro" id="IPR024706">
    <property type="entry name" value="Peroxiredoxin_AhpC-typ"/>
</dbReference>
<keyword evidence="4 9" id="KW-0676">Redox-active center</keyword>
<dbReference type="OrthoDB" id="2996783at2759"/>
<dbReference type="GO" id="GO:0045454">
    <property type="term" value="P:cell redox homeostasis"/>
    <property type="evidence" value="ECO:0007669"/>
    <property type="project" value="TreeGrafter"/>
</dbReference>
<dbReference type="InterPro" id="IPR019479">
    <property type="entry name" value="Peroxiredoxin_C"/>
</dbReference>
<dbReference type="FunFam" id="3.30.1020.10:FF:000001">
    <property type="entry name" value="1-Cys peroxiredoxin"/>
    <property type="match status" value="1"/>
</dbReference>
<evidence type="ECO:0000256" key="7">
    <source>
        <dbReference type="ARBA" id="ARBA00037420"/>
    </source>
</evidence>
<evidence type="ECO:0000256" key="5">
    <source>
        <dbReference type="ARBA" id="ARBA00025719"/>
    </source>
</evidence>
<gene>
    <name evidence="12" type="ORF">HICCMSTLAB_LOCUS8486</name>
</gene>
<dbReference type="InterPro" id="IPR000866">
    <property type="entry name" value="AhpC/TSA"/>
</dbReference>
<dbReference type="Pfam" id="PF10417">
    <property type="entry name" value="1-cysPrx_C"/>
    <property type="match status" value="1"/>
</dbReference>
<dbReference type="SUPFAM" id="SSF52833">
    <property type="entry name" value="Thioredoxin-like"/>
    <property type="match status" value="1"/>
</dbReference>
<comment type="catalytic activity">
    <reaction evidence="8">
        <text>a hydroperoxide + [protein]-dithiol = [protein]-disulfide + an alcohol + H2O</text>
        <dbReference type="Rhea" id="RHEA:10008"/>
        <dbReference type="Rhea" id="RHEA-COMP:10593"/>
        <dbReference type="Rhea" id="RHEA-COMP:10594"/>
        <dbReference type="ChEBI" id="CHEBI:15377"/>
        <dbReference type="ChEBI" id="CHEBI:29950"/>
        <dbReference type="ChEBI" id="CHEBI:30879"/>
        <dbReference type="ChEBI" id="CHEBI:35924"/>
        <dbReference type="ChEBI" id="CHEBI:50058"/>
    </reaction>
</comment>
<dbReference type="PANTHER" id="PTHR43503:SF4">
    <property type="entry name" value="PEROXIREDOXIN-6"/>
    <property type="match status" value="1"/>
</dbReference>
<evidence type="ECO:0000256" key="8">
    <source>
        <dbReference type="ARBA" id="ARBA00051132"/>
    </source>
</evidence>
<keyword evidence="13" id="KW-1185">Reference proteome</keyword>
<comment type="similarity">
    <text evidence="5">Belongs to the peroxiredoxin family. Prx6 subfamily.</text>
</comment>
<feature type="domain" description="Thioredoxin" evidence="11">
    <location>
        <begin position="2"/>
        <end position="165"/>
    </location>
</feature>
<dbReference type="AlphaFoldDB" id="A0A8J2MN04"/>
<dbReference type="PROSITE" id="PS51352">
    <property type="entry name" value="THIOREDOXIN_2"/>
    <property type="match status" value="1"/>
</dbReference>
<dbReference type="Gene3D" id="3.40.30.10">
    <property type="entry name" value="Glutaredoxin"/>
    <property type="match status" value="1"/>
</dbReference>
<dbReference type="InterPro" id="IPR045020">
    <property type="entry name" value="PRX_1cys"/>
</dbReference>
<accession>A0A8J2MN04</accession>
<feature type="active site" description="Cysteine sulfenic acid (-SOH) intermediate; for peroxidase activity" evidence="10">
    <location>
        <position position="44"/>
    </location>
</feature>
<dbReference type="GO" id="GO:0005739">
    <property type="term" value="C:mitochondrion"/>
    <property type="evidence" value="ECO:0007669"/>
    <property type="project" value="TreeGrafter"/>
</dbReference>
<comment type="caution">
    <text evidence="12">The sequence shown here is derived from an EMBL/GenBank/DDBJ whole genome shotgun (WGS) entry which is preliminary data.</text>
</comment>
<evidence type="ECO:0000256" key="10">
    <source>
        <dbReference type="PIRSR" id="PIRSR000239-1"/>
    </source>
</evidence>
<organism evidence="12 13">
    <name type="scientific">Cotesia congregata</name>
    <name type="common">Parasitoid wasp</name>
    <name type="synonym">Apanteles congregatus</name>
    <dbReference type="NCBI Taxonomy" id="51543"/>
    <lineage>
        <taxon>Eukaryota</taxon>
        <taxon>Metazoa</taxon>
        <taxon>Ecdysozoa</taxon>
        <taxon>Arthropoda</taxon>
        <taxon>Hexapoda</taxon>
        <taxon>Insecta</taxon>
        <taxon>Pterygota</taxon>
        <taxon>Neoptera</taxon>
        <taxon>Endopterygota</taxon>
        <taxon>Hymenoptera</taxon>
        <taxon>Apocrita</taxon>
        <taxon>Ichneumonoidea</taxon>
        <taxon>Braconidae</taxon>
        <taxon>Microgastrinae</taxon>
        <taxon>Cotesia</taxon>
    </lineage>
</organism>
<evidence type="ECO:0000256" key="4">
    <source>
        <dbReference type="ARBA" id="ARBA00023284"/>
    </source>
</evidence>
<dbReference type="EMBL" id="CAJNRD030001121">
    <property type="protein sequence ID" value="CAG5096989.1"/>
    <property type="molecule type" value="Genomic_DNA"/>
</dbReference>
<protein>
    <recommendedName>
        <fullName evidence="6">1-Cys peroxiredoxin</fullName>
    </recommendedName>
</protein>
<dbReference type="PANTHER" id="PTHR43503">
    <property type="entry name" value="MCG48959-RELATED"/>
    <property type="match status" value="1"/>
</dbReference>
<dbReference type="CDD" id="cd03016">
    <property type="entry name" value="PRX_1cys"/>
    <property type="match status" value="1"/>
</dbReference>
<keyword evidence="1 9" id="KW-0575">Peroxidase</keyword>
<dbReference type="Pfam" id="PF00578">
    <property type="entry name" value="AhpC-TSA"/>
    <property type="match status" value="1"/>
</dbReference>
<dbReference type="InterPro" id="IPR036249">
    <property type="entry name" value="Thioredoxin-like_sf"/>
</dbReference>
<evidence type="ECO:0000256" key="9">
    <source>
        <dbReference type="PIRNR" id="PIRNR000239"/>
    </source>
</evidence>
<evidence type="ECO:0000313" key="12">
    <source>
        <dbReference type="EMBL" id="CAG5096989.1"/>
    </source>
</evidence>
<comment type="function">
    <text evidence="7">Thiol-specific peroxidase that catalyzes the reduction of hydrogen peroxide and organic hydroperoxides to water and alcohols, respectively. Plays a role in cell protection against oxidative stress by detoxifying peroxides.</text>
</comment>
<name>A0A8J2MN04_COTCN</name>
<evidence type="ECO:0000256" key="6">
    <source>
        <dbReference type="ARBA" id="ARBA00026176"/>
    </source>
</evidence>
<dbReference type="GO" id="GO:0051920">
    <property type="term" value="F:peroxiredoxin activity"/>
    <property type="evidence" value="ECO:0007669"/>
    <property type="project" value="InterPro"/>
</dbReference>
<keyword evidence="2 9" id="KW-0049">Antioxidant</keyword>
<sequence>MVLLGETFPNFTASTTEGTIKFHEWLGDSWGVLFSHPSDFTPVCTTELARVVQLMPEFKRLGIKVIAMSCNSIESHINWIEDIKSYAETSVEQFPYPIIEDESRTLSTSLGMLDPDELDSNGLPLSARAVFIVDPNKKMRLSILYPATTGRNFDEILRVIESLQLTDKYSVATPVDWKMGEDVMVQPSVPNETAKELYGEKLKILNLPSTKPYLRIVPQPTDLSQN</sequence>
<dbReference type="Proteomes" id="UP000786811">
    <property type="component" value="Unassembled WGS sequence"/>
</dbReference>
<dbReference type="GO" id="GO:0005829">
    <property type="term" value="C:cytosol"/>
    <property type="evidence" value="ECO:0007669"/>
    <property type="project" value="TreeGrafter"/>
</dbReference>